<dbReference type="InParanoid" id="A0A4W3I551"/>
<dbReference type="GO" id="GO:0038023">
    <property type="term" value="F:signaling receptor activity"/>
    <property type="evidence" value="ECO:0007669"/>
    <property type="project" value="TreeGrafter"/>
</dbReference>
<dbReference type="GeneID" id="103182766"/>
<name>A0A4W3I551_CALMI</name>
<evidence type="ECO:0000256" key="2">
    <source>
        <dbReference type="ARBA" id="ARBA00022729"/>
    </source>
</evidence>
<dbReference type="InterPro" id="IPR004269">
    <property type="entry name" value="Folate_rcpt"/>
</dbReference>
<dbReference type="InterPro" id="IPR018143">
    <property type="entry name" value="Folate_rcpt-like"/>
</dbReference>
<gene>
    <name evidence="5" type="primary">LOC103182766</name>
</gene>
<dbReference type="PANTHER" id="PTHR10517:SF19">
    <property type="entry name" value="RETBINDIN"/>
    <property type="match status" value="1"/>
</dbReference>
<reference evidence="6" key="3">
    <citation type="journal article" date="2014" name="Nature">
        <title>Elephant shark genome provides unique insights into gnathostome evolution.</title>
        <authorList>
            <consortium name="International Elephant Shark Genome Sequencing Consortium"/>
            <person name="Venkatesh B."/>
            <person name="Lee A.P."/>
            <person name="Ravi V."/>
            <person name="Maurya A.K."/>
            <person name="Lian M.M."/>
            <person name="Swann J.B."/>
            <person name="Ohta Y."/>
            <person name="Flajnik M.F."/>
            <person name="Sutoh Y."/>
            <person name="Kasahara M."/>
            <person name="Hoon S."/>
            <person name="Gangu V."/>
            <person name="Roy S.W."/>
            <person name="Irimia M."/>
            <person name="Korzh V."/>
            <person name="Kondrychyn I."/>
            <person name="Lim Z.W."/>
            <person name="Tay B.H."/>
            <person name="Tohari S."/>
            <person name="Kong K.W."/>
            <person name="Ho S."/>
            <person name="Lorente-Galdos B."/>
            <person name="Quilez J."/>
            <person name="Marques-Bonet T."/>
            <person name="Raney B.J."/>
            <person name="Ingham P.W."/>
            <person name="Tay A."/>
            <person name="Hillier L.W."/>
            <person name="Minx P."/>
            <person name="Boehm T."/>
            <person name="Wilson R.K."/>
            <person name="Brenner S."/>
            <person name="Warren W.C."/>
        </authorList>
    </citation>
    <scope>NUCLEOTIDE SEQUENCE [LARGE SCALE GENOMIC DNA]</scope>
</reference>
<evidence type="ECO:0000256" key="1">
    <source>
        <dbReference type="ARBA" id="ARBA00007932"/>
    </source>
</evidence>
<proteinExistence type="inferred from homology"/>
<dbReference type="GO" id="GO:0009897">
    <property type="term" value="C:external side of plasma membrane"/>
    <property type="evidence" value="ECO:0007669"/>
    <property type="project" value="TreeGrafter"/>
</dbReference>
<organism evidence="5 6">
    <name type="scientific">Callorhinchus milii</name>
    <name type="common">Ghost shark</name>
    <dbReference type="NCBI Taxonomy" id="7868"/>
    <lineage>
        <taxon>Eukaryota</taxon>
        <taxon>Metazoa</taxon>
        <taxon>Chordata</taxon>
        <taxon>Craniata</taxon>
        <taxon>Vertebrata</taxon>
        <taxon>Chondrichthyes</taxon>
        <taxon>Holocephali</taxon>
        <taxon>Chimaeriformes</taxon>
        <taxon>Callorhinchidae</taxon>
        <taxon>Callorhinchus</taxon>
    </lineage>
</organism>
<dbReference type="GO" id="GO:1902444">
    <property type="term" value="F:riboflavin binding"/>
    <property type="evidence" value="ECO:0007669"/>
    <property type="project" value="TreeGrafter"/>
</dbReference>
<keyword evidence="3" id="KW-1015">Disulfide bond</keyword>
<dbReference type="OrthoDB" id="5982417at2759"/>
<accession>A0A4W3I551</accession>
<dbReference type="GO" id="GO:0032217">
    <property type="term" value="F:riboflavin transmembrane transporter activity"/>
    <property type="evidence" value="ECO:0007669"/>
    <property type="project" value="TreeGrafter"/>
</dbReference>
<dbReference type="Proteomes" id="UP000314986">
    <property type="component" value="Unassembled WGS sequence"/>
</dbReference>
<sequence length="278" mass="32170">MQLTGYKMANARRTRERESFQFHQSCNRLVCTMGPMIAYLGLSVTMLSLAVNCHSDRCLVGNNHKTLPSPEPGMQACTKYSQSSCCYANYTQQLNVSPLIKVNNMYWNTCGQLSPQCEQYLKNVDCFYHCSPHAFHWVNPNNSYSIIAVPICRSYCDDWFTACKNDRTCARNWITDWEWNEQGNRCKNECIPFHQMFKDGKDLCESMWSPSFNVSSSNCHCLMLDDNNDDIIEHLLTHERGTATPAQDVHQDVDRSPFCQQRYKKMQKKKIKAMKQSS</sequence>
<dbReference type="STRING" id="7868.ENSCMIP00000022591"/>
<reference evidence="6" key="1">
    <citation type="journal article" date="2006" name="Science">
        <title>Ancient noncoding elements conserved in the human genome.</title>
        <authorList>
            <person name="Venkatesh B."/>
            <person name="Kirkness E.F."/>
            <person name="Loh Y.H."/>
            <person name="Halpern A.L."/>
            <person name="Lee A.P."/>
            <person name="Johnson J."/>
            <person name="Dandona N."/>
            <person name="Viswanathan L.D."/>
            <person name="Tay A."/>
            <person name="Venter J.C."/>
            <person name="Strausberg R.L."/>
            <person name="Brenner S."/>
        </authorList>
    </citation>
    <scope>NUCLEOTIDE SEQUENCE [LARGE SCALE GENOMIC DNA]</scope>
</reference>
<dbReference type="AlphaFoldDB" id="A0A4W3I551"/>
<dbReference type="FunCoup" id="A0A4W3I551">
    <property type="interactions" value="69"/>
</dbReference>
<evidence type="ECO:0000313" key="5">
    <source>
        <dbReference type="Ensembl" id="ENSCMIP00000022591.1"/>
    </source>
</evidence>
<dbReference type="Ensembl" id="ENSCMIT00000022979.1">
    <property type="protein sequence ID" value="ENSCMIP00000022591.1"/>
    <property type="gene ID" value="ENSCMIG00000010166.1"/>
</dbReference>
<dbReference type="PANTHER" id="PTHR10517">
    <property type="entry name" value="FOLATE RECEPTOR"/>
    <property type="match status" value="1"/>
</dbReference>
<dbReference type="Pfam" id="PF03024">
    <property type="entry name" value="Folate_rec"/>
    <property type="match status" value="1"/>
</dbReference>
<reference evidence="6" key="2">
    <citation type="journal article" date="2007" name="PLoS Biol.">
        <title>Survey sequencing and comparative analysis of the elephant shark (Callorhinchus milii) genome.</title>
        <authorList>
            <person name="Venkatesh B."/>
            <person name="Kirkness E.F."/>
            <person name="Loh Y.H."/>
            <person name="Halpern A.L."/>
            <person name="Lee A.P."/>
            <person name="Johnson J."/>
            <person name="Dandona N."/>
            <person name="Viswanathan L.D."/>
            <person name="Tay A."/>
            <person name="Venter J.C."/>
            <person name="Strausberg R.L."/>
            <person name="Brenner S."/>
        </authorList>
    </citation>
    <scope>NUCLEOTIDE SEQUENCE [LARGE SCALE GENOMIC DNA]</scope>
</reference>
<protein>
    <recommendedName>
        <fullName evidence="4">Folate receptor-like domain-containing protein</fullName>
    </recommendedName>
</protein>
<feature type="domain" description="Folate receptor-like" evidence="4">
    <location>
        <begin position="57"/>
        <end position="222"/>
    </location>
</feature>
<dbReference type="GeneTree" id="ENSGT00950000183144"/>
<comment type="similarity">
    <text evidence="1">Belongs to the folate receptor family.</text>
</comment>
<dbReference type="OMA" id="EECFWQC"/>
<evidence type="ECO:0000313" key="6">
    <source>
        <dbReference type="Proteomes" id="UP000314986"/>
    </source>
</evidence>
<keyword evidence="6" id="KW-1185">Reference proteome</keyword>
<evidence type="ECO:0000259" key="4">
    <source>
        <dbReference type="Pfam" id="PF03024"/>
    </source>
</evidence>
<reference evidence="5" key="5">
    <citation type="submission" date="2025-09" db="UniProtKB">
        <authorList>
            <consortium name="Ensembl"/>
        </authorList>
    </citation>
    <scope>IDENTIFICATION</scope>
</reference>
<reference evidence="5" key="4">
    <citation type="submission" date="2025-08" db="UniProtKB">
        <authorList>
            <consortium name="Ensembl"/>
        </authorList>
    </citation>
    <scope>IDENTIFICATION</scope>
</reference>
<keyword evidence="2" id="KW-0732">Signal</keyword>
<evidence type="ECO:0000256" key="3">
    <source>
        <dbReference type="ARBA" id="ARBA00023157"/>
    </source>
</evidence>